<sequence length="239" mass="24622">MAEPVPETATERVADDGRTQRFRAVTAGVLAPAGAVATTVGSLLQQRAEIPRGDPAGVLDHVAGHPWFAAALLAVLGTLCWAVAFPAADRTLRDPVSRAAARMAEPVLITAAAVFAVTYAHDGLSSGVLAQEWASGERGATALADIRVVEGLVGGTSILAQALLGLALALYALAMLHSRQYPRVLSWTGVVGTLGWFAGGTALFLQLPGASFALLLPFVGLATLWTLGVGIALLRQAPN</sequence>
<dbReference type="AlphaFoldDB" id="A0A841E9F0"/>
<reference evidence="2 3" key="1">
    <citation type="submission" date="2020-08" db="EMBL/GenBank/DDBJ databases">
        <title>Sequencing the genomes of 1000 actinobacteria strains.</title>
        <authorList>
            <person name="Klenk H.-P."/>
        </authorList>
    </citation>
    <scope>NUCLEOTIDE SEQUENCE [LARGE SCALE GENOMIC DNA]</scope>
    <source>
        <strain evidence="2 3">DSM 44593</strain>
    </source>
</reference>
<keyword evidence="1" id="KW-0472">Membrane</keyword>
<feature type="transmembrane region" description="Helical" evidence="1">
    <location>
        <begin position="67"/>
        <end position="88"/>
    </location>
</feature>
<organism evidence="2 3">
    <name type="scientific">Streptomonospora salina</name>
    <dbReference type="NCBI Taxonomy" id="104205"/>
    <lineage>
        <taxon>Bacteria</taxon>
        <taxon>Bacillati</taxon>
        <taxon>Actinomycetota</taxon>
        <taxon>Actinomycetes</taxon>
        <taxon>Streptosporangiales</taxon>
        <taxon>Nocardiopsidaceae</taxon>
        <taxon>Streptomonospora</taxon>
    </lineage>
</organism>
<keyword evidence="1" id="KW-0812">Transmembrane</keyword>
<feature type="transmembrane region" description="Helical" evidence="1">
    <location>
        <begin position="184"/>
        <end position="205"/>
    </location>
</feature>
<name>A0A841E9F0_9ACTN</name>
<keyword evidence="3" id="KW-1185">Reference proteome</keyword>
<keyword evidence="1" id="KW-1133">Transmembrane helix</keyword>
<feature type="transmembrane region" description="Helical" evidence="1">
    <location>
        <begin position="100"/>
        <end position="120"/>
    </location>
</feature>
<protein>
    <recommendedName>
        <fullName evidence="4">DUF4386 domain-containing protein</fullName>
    </recommendedName>
</protein>
<proteinExistence type="predicted"/>
<feature type="transmembrane region" description="Helical" evidence="1">
    <location>
        <begin position="158"/>
        <end position="177"/>
    </location>
</feature>
<feature type="transmembrane region" description="Helical" evidence="1">
    <location>
        <begin position="211"/>
        <end position="234"/>
    </location>
</feature>
<dbReference type="Proteomes" id="UP000578077">
    <property type="component" value="Unassembled WGS sequence"/>
</dbReference>
<evidence type="ECO:0000313" key="2">
    <source>
        <dbReference type="EMBL" id="MBB5997939.1"/>
    </source>
</evidence>
<accession>A0A841E9F0</accession>
<comment type="caution">
    <text evidence="2">The sequence shown here is derived from an EMBL/GenBank/DDBJ whole genome shotgun (WGS) entry which is preliminary data.</text>
</comment>
<evidence type="ECO:0008006" key="4">
    <source>
        <dbReference type="Google" id="ProtNLM"/>
    </source>
</evidence>
<evidence type="ECO:0000313" key="3">
    <source>
        <dbReference type="Proteomes" id="UP000578077"/>
    </source>
</evidence>
<evidence type="ECO:0000256" key="1">
    <source>
        <dbReference type="SAM" id="Phobius"/>
    </source>
</evidence>
<dbReference type="InterPro" id="IPR025495">
    <property type="entry name" value="DUF4386"/>
</dbReference>
<dbReference type="EMBL" id="JACHLY010000001">
    <property type="protein sequence ID" value="MBB5997939.1"/>
    <property type="molecule type" value="Genomic_DNA"/>
</dbReference>
<dbReference type="RefSeq" id="WP_184634120.1">
    <property type="nucleotide sequence ID" value="NZ_BAABKT010000023.1"/>
</dbReference>
<gene>
    <name evidence="2" type="ORF">HNR25_001690</name>
</gene>
<dbReference type="Pfam" id="PF14329">
    <property type="entry name" value="DUF4386"/>
    <property type="match status" value="1"/>
</dbReference>